<dbReference type="InterPro" id="IPR002934">
    <property type="entry name" value="Polymerase_NTP_transf_dom"/>
</dbReference>
<evidence type="ECO:0000313" key="3">
    <source>
        <dbReference type="Proteomes" id="UP000006043"/>
    </source>
</evidence>
<accession>K0VR31</accession>
<dbReference type="SUPFAM" id="SSF81301">
    <property type="entry name" value="Nucleotidyltransferase"/>
    <property type="match status" value="1"/>
</dbReference>
<feature type="domain" description="Polymerase nucleotidyl transferase" evidence="1">
    <location>
        <begin position="43"/>
        <end position="79"/>
    </location>
</feature>
<proteinExistence type="predicted"/>
<organism evidence="2 3">
    <name type="scientific">Mycolicibacterium fortuitum subsp. fortuitum DSM 46621 = ATCC 6841 = JCM 6387</name>
    <dbReference type="NCBI Taxonomy" id="1214102"/>
    <lineage>
        <taxon>Bacteria</taxon>
        <taxon>Bacillati</taxon>
        <taxon>Actinomycetota</taxon>
        <taxon>Actinomycetes</taxon>
        <taxon>Mycobacteriales</taxon>
        <taxon>Mycobacteriaceae</taxon>
        <taxon>Mycolicibacterium</taxon>
    </lineage>
</organism>
<reference evidence="2 3" key="1">
    <citation type="journal article" date="2012" name="J. Bacteriol.">
        <title>Complete Genome Sequence of Mycobacterium fortuitum subsp. fortuitum Type Strain DSM46621.</title>
        <authorList>
            <person name="Ho Y.S."/>
            <person name="Adroub S.A."/>
            <person name="Aleisa F."/>
            <person name="Mahmood H."/>
            <person name="Othoum G."/>
            <person name="Rashid F."/>
            <person name="Zaher M."/>
            <person name="Ali S."/>
            <person name="Bitter W."/>
            <person name="Pain A."/>
            <person name="Abdallah A.M."/>
        </authorList>
    </citation>
    <scope>NUCLEOTIDE SEQUENCE [LARGE SCALE GENOMIC DNA]</scope>
    <source>
        <strain evidence="3">DSM46621</strain>
    </source>
</reference>
<name>K0VR31_MYCFO</name>
<dbReference type="InterPro" id="IPR043519">
    <property type="entry name" value="NT_sf"/>
</dbReference>
<dbReference type="Gene3D" id="3.30.460.10">
    <property type="entry name" value="Beta Polymerase, domain 2"/>
    <property type="match status" value="1"/>
</dbReference>
<gene>
    <name evidence="2" type="ORF">MFORT_12806</name>
</gene>
<dbReference type="AlphaFoldDB" id="K0VR31"/>
<dbReference type="Pfam" id="PF01909">
    <property type="entry name" value="NTP_transf_2"/>
    <property type="match status" value="1"/>
</dbReference>
<evidence type="ECO:0000259" key="1">
    <source>
        <dbReference type="Pfam" id="PF01909"/>
    </source>
</evidence>
<dbReference type="Proteomes" id="UP000006043">
    <property type="component" value="Unassembled WGS sequence"/>
</dbReference>
<dbReference type="CDD" id="cd05403">
    <property type="entry name" value="NT_KNTase_like"/>
    <property type="match status" value="1"/>
</dbReference>
<dbReference type="HOGENOM" id="CLU_1018703_0_0_11"/>
<comment type="caution">
    <text evidence="2">The sequence shown here is derived from an EMBL/GenBank/DDBJ whole genome shotgun (WGS) entry which is preliminary data.</text>
</comment>
<dbReference type="GO" id="GO:0016779">
    <property type="term" value="F:nucleotidyltransferase activity"/>
    <property type="evidence" value="ECO:0007669"/>
    <property type="project" value="InterPro"/>
</dbReference>
<protein>
    <submittedName>
        <fullName evidence="2">DNA polymerase beta domain-containing protein</fullName>
    </submittedName>
</protein>
<evidence type="ECO:0000313" key="2">
    <source>
        <dbReference type="EMBL" id="EJZ13799.1"/>
    </source>
</evidence>
<sequence>MRFHWTLIARRRRLQREAVLEALRGAGIPEEVLYDVPVLQAGVQGLLIYGSRARGDSIEGSDLDLLALSERMSPSTYSGLVNVSYYTVDQLKSGVGTLFGAHLRRDARIVWDPTGYLHVLVDELGEVDTARLFRRVKNMSTVFGALDADLPKYLTGLLREARYLLRSSLYAQAIAADQPCFSVREIAARLGDPSLARLLASRHVDPPRVADLRECLVRLEGLLGKLPPNPHGSLEALIVNEWDHGGDLLAIGFMALGLVGADGGYAEVGKILL</sequence>
<dbReference type="EMBL" id="ALQB01000045">
    <property type="protein sequence ID" value="EJZ13799.1"/>
    <property type="molecule type" value="Genomic_DNA"/>
</dbReference>